<evidence type="ECO:0008006" key="5">
    <source>
        <dbReference type="Google" id="ProtNLM"/>
    </source>
</evidence>
<evidence type="ECO:0000313" key="3">
    <source>
        <dbReference type="EMBL" id="KUG55817.1"/>
    </source>
</evidence>
<sequence>MQVEGARCWLVGASSGLGAALARALDRAGAEVVVSARREERLSELSAGTRMRPVTVDVTDADSVRTACDGVLAELGGLDLVVYCAGTWQVSDVGEWDQESFEQHVSTNLLGLGRCLDVTLPTLRAQGGGTVVGIASVAAYRGVPGADYYGPTKAAAVNLLEALRASLRADGVRVMSVLPGFVRSEMTDSADFPQPFKITAEDAAARILEGLARDRAVLVFPRRMRALMTGARLVPAGLWPRLTPVLRHPWARRL</sequence>
<protein>
    <recommendedName>
        <fullName evidence="5">Short-chain dehydrogenase</fullName>
    </recommendedName>
</protein>
<organism evidence="3 4">
    <name type="scientific">Serinicoccus chungangensis</name>
    <dbReference type="NCBI Taxonomy" id="767452"/>
    <lineage>
        <taxon>Bacteria</taxon>
        <taxon>Bacillati</taxon>
        <taxon>Actinomycetota</taxon>
        <taxon>Actinomycetes</taxon>
        <taxon>Micrococcales</taxon>
        <taxon>Ornithinimicrobiaceae</taxon>
        <taxon>Serinicoccus</taxon>
    </lineage>
</organism>
<dbReference type="Gene3D" id="3.40.50.720">
    <property type="entry name" value="NAD(P)-binding Rossmann-like Domain"/>
    <property type="match status" value="1"/>
</dbReference>
<comment type="similarity">
    <text evidence="1">Belongs to the short-chain dehydrogenases/reductases (SDR) family.</text>
</comment>
<evidence type="ECO:0000256" key="1">
    <source>
        <dbReference type="ARBA" id="ARBA00006484"/>
    </source>
</evidence>
<keyword evidence="2" id="KW-0560">Oxidoreductase</keyword>
<dbReference type="GO" id="GO:0016020">
    <property type="term" value="C:membrane"/>
    <property type="evidence" value="ECO:0007669"/>
    <property type="project" value="TreeGrafter"/>
</dbReference>
<dbReference type="GO" id="GO:0016491">
    <property type="term" value="F:oxidoreductase activity"/>
    <property type="evidence" value="ECO:0007669"/>
    <property type="project" value="UniProtKB-KW"/>
</dbReference>
<dbReference type="PANTHER" id="PTHR44196:SF1">
    <property type="entry name" value="DEHYDROGENASE_REDUCTASE SDR FAMILY MEMBER 7B"/>
    <property type="match status" value="1"/>
</dbReference>
<accession>A0A0W8I8U9</accession>
<comment type="caution">
    <text evidence="3">The sequence shown here is derived from an EMBL/GenBank/DDBJ whole genome shotgun (WGS) entry which is preliminary data.</text>
</comment>
<reference evidence="3 4" key="1">
    <citation type="submission" date="2015-12" db="EMBL/GenBank/DDBJ databases">
        <title>Serinicoccus chungangenesis strain CD08_5 genome sequencing and assembly.</title>
        <authorList>
            <person name="Chander A.M."/>
            <person name="Kaur G."/>
            <person name="Nair G.R."/>
            <person name="Dhawan D.K."/>
            <person name="Kochhar R.K."/>
            <person name="Mayilraj S."/>
            <person name="Bhadada S.K."/>
        </authorList>
    </citation>
    <scope>NUCLEOTIDE SEQUENCE [LARGE SCALE GENOMIC DNA]</scope>
    <source>
        <strain evidence="3 4">CD08_5</strain>
    </source>
</reference>
<dbReference type="InterPro" id="IPR002347">
    <property type="entry name" value="SDR_fam"/>
</dbReference>
<name>A0A0W8I8U9_9MICO</name>
<dbReference type="OrthoDB" id="9797538at2"/>
<gene>
    <name evidence="3" type="ORF">AVL62_05905</name>
</gene>
<dbReference type="STRING" id="767452.AVL62_05905"/>
<proteinExistence type="inferred from homology"/>
<dbReference type="InterPro" id="IPR036291">
    <property type="entry name" value="NAD(P)-bd_dom_sf"/>
</dbReference>
<dbReference type="PRINTS" id="PR00081">
    <property type="entry name" value="GDHRDH"/>
</dbReference>
<dbReference type="AlphaFoldDB" id="A0A0W8I8U9"/>
<evidence type="ECO:0000313" key="4">
    <source>
        <dbReference type="Proteomes" id="UP000054837"/>
    </source>
</evidence>
<evidence type="ECO:0000256" key="2">
    <source>
        <dbReference type="ARBA" id="ARBA00023002"/>
    </source>
</evidence>
<dbReference type="EMBL" id="LQBL01000022">
    <property type="protein sequence ID" value="KUG55817.1"/>
    <property type="molecule type" value="Genomic_DNA"/>
</dbReference>
<dbReference type="RefSeq" id="WP_058890926.1">
    <property type="nucleotide sequence ID" value="NZ_LQBL01000022.1"/>
</dbReference>
<keyword evidence="4" id="KW-1185">Reference proteome</keyword>
<dbReference type="Pfam" id="PF00106">
    <property type="entry name" value="adh_short"/>
    <property type="match status" value="1"/>
</dbReference>
<dbReference type="SUPFAM" id="SSF51735">
    <property type="entry name" value="NAD(P)-binding Rossmann-fold domains"/>
    <property type="match status" value="1"/>
</dbReference>
<dbReference type="PANTHER" id="PTHR44196">
    <property type="entry name" value="DEHYDROGENASE/REDUCTASE SDR FAMILY MEMBER 7B"/>
    <property type="match status" value="1"/>
</dbReference>
<dbReference type="Proteomes" id="UP000054837">
    <property type="component" value="Unassembled WGS sequence"/>
</dbReference>